<dbReference type="Pfam" id="PF02945">
    <property type="entry name" value="Endonuclease_7"/>
    <property type="match status" value="1"/>
</dbReference>
<protein>
    <recommendedName>
        <fullName evidence="4">Recombination endonuclease VII</fullName>
    </recommendedName>
</protein>
<accession>A0A7W6W473</accession>
<dbReference type="InterPro" id="IPR038563">
    <property type="entry name" value="Endonuclease_7_sf"/>
</dbReference>
<dbReference type="SUPFAM" id="SSF54060">
    <property type="entry name" value="His-Me finger endonucleases"/>
    <property type="match status" value="1"/>
</dbReference>
<evidence type="ECO:0000313" key="2">
    <source>
        <dbReference type="EMBL" id="MBB4235016.1"/>
    </source>
</evidence>
<feature type="compositionally biased region" description="Basic and acidic residues" evidence="1">
    <location>
        <begin position="24"/>
        <end position="33"/>
    </location>
</feature>
<dbReference type="RefSeq" id="WP_184468431.1">
    <property type="nucleotide sequence ID" value="NZ_JACIFY010000004.1"/>
</dbReference>
<dbReference type="EMBL" id="JACIFY010000004">
    <property type="protein sequence ID" value="MBB4235016.1"/>
    <property type="molecule type" value="Genomic_DNA"/>
</dbReference>
<feature type="region of interest" description="Disordered" evidence="1">
    <location>
        <begin position="24"/>
        <end position="57"/>
    </location>
</feature>
<reference evidence="2 3" key="1">
    <citation type="submission" date="2020-08" db="EMBL/GenBank/DDBJ databases">
        <title>Genomic Encyclopedia of Type Strains, Phase IV (KMG-V): Genome sequencing to study the core and pangenomes of soil and plant-associated prokaryotes.</title>
        <authorList>
            <person name="Whitman W."/>
        </authorList>
    </citation>
    <scope>NUCLEOTIDE SEQUENCE [LARGE SCALE GENOMIC DNA]</scope>
    <source>
        <strain evidence="2 3">SEMIA 4089</strain>
    </source>
</reference>
<dbReference type="Gene3D" id="3.40.1800.10">
    <property type="entry name" value="His-Me finger endonucleases"/>
    <property type="match status" value="1"/>
</dbReference>
<proteinExistence type="predicted"/>
<dbReference type="Proteomes" id="UP000540909">
    <property type="component" value="Unassembled WGS sequence"/>
</dbReference>
<dbReference type="AlphaFoldDB" id="A0A7W6W473"/>
<comment type="caution">
    <text evidence="2">The sequence shown here is derived from an EMBL/GenBank/DDBJ whole genome shotgun (WGS) entry which is preliminary data.</text>
</comment>
<evidence type="ECO:0008006" key="4">
    <source>
        <dbReference type="Google" id="ProtNLM"/>
    </source>
</evidence>
<gene>
    <name evidence="2" type="ORF">GGD57_001574</name>
</gene>
<evidence type="ECO:0000313" key="3">
    <source>
        <dbReference type="Proteomes" id="UP000540909"/>
    </source>
</evidence>
<sequence>MQKYKRYICSPCWSARQRKYEMERRERVPDLLQKRKRAVKERKEGWSEERKEQDRRRTYSNQLRKNYGITIEDFDDMYDAQGGKCRICETTKPKGRGGFHVDHCHATGAIRGLLCTSCNMMLGLVEDSVDRLNSAIAYLQAANDNKTRTIEEAA</sequence>
<organism evidence="2 3">
    <name type="scientific">Rhizobium esperanzae</name>
    <dbReference type="NCBI Taxonomy" id="1967781"/>
    <lineage>
        <taxon>Bacteria</taxon>
        <taxon>Pseudomonadati</taxon>
        <taxon>Pseudomonadota</taxon>
        <taxon>Alphaproteobacteria</taxon>
        <taxon>Hyphomicrobiales</taxon>
        <taxon>Rhizobiaceae</taxon>
        <taxon>Rhizobium/Agrobacterium group</taxon>
        <taxon>Rhizobium</taxon>
    </lineage>
</organism>
<evidence type="ECO:0000256" key="1">
    <source>
        <dbReference type="SAM" id="MobiDB-lite"/>
    </source>
</evidence>
<feature type="compositionally biased region" description="Basic and acidic residues" evidence="1">
    <location>
        <begin position="41"/>
        <end position="57"/>
    </location>
</feature>
<dbReference type="InterPro" id="IPR004211">
    <property type="entry name" value="Endonuclease_7"/>
</dbReference>
<name>A0A7W6W473_9HYPH</name>
<dbReference type="InterPro" id="IPR044925">
    <property type="entry name" value="His-Me_finger_sf"/>
</dbReference>